<gene>
    <name evidence="1" type="ORF">LKD71_00755</name>
</gene>
<organism evidence="1 2">
    <name type="scientific">Fusicatenibacter faecihominis</name>
    <dbReference type="NCBI Taxonomy" id="2881276"/>
    <lineage>
        <taxon>Bacteria</taxon>
        <taxon>Bacillati</taxon>
        <taxon>Bacillota</taxon>
        <taxon>Clostridia</taxon>
        <taxon>Lachnospirales</taxon>
        <taxon>Lachnospiraceae</taxon>
        <taxon>Fusicatenibacter</taxon>
    </lineage>
</organism>
<name>A0AAE3DPQ9_9FIRM</name>
<reference evidence="1 2" key="1">
    <citation type="submission" date="2021-10" db="EMBL/GenBank/DDBJ databases">
        <title>Anaerobic single-cell dispensing facilitates the cultivation of human gut bacteria.</title>
        <authorList>
            <person name="Afrizal A."/>
        </authorList>
    </citation>
    <scope>NUCLEOTIDE SEQUENCE [LARGE SCALE GENOMIC DNA]</scope>
    <source>
        <strain evidence="1 2">CLA-AA-H277</strain>
    </source>
</reference>
<sequence length="244" mass="27899">MKEKIFSVLMQTSGAIFGESPIEEPYSYVEKGSFSGEEQPASLAAFGNYDFILKNLRYTAVRSNGIESYELYWILSLIDYYEYSGDTAGTKSLLSEATARLDHAYEIYGTHPSLSFFGWDERLGAGLSLFYRASGRGRRSLGAYQSEDDIACCQTFTVDIDLRKEREYTVALYFADWDRGGRELMVELFDGQTKNLIAPLQALHDYRGGVYFIYRYDRSARFRIDHIRGENVSLSGIFFGERKQ</sequence>
<accession>A0AAE3DPQ9</accession>
<proteinExistence type="predicted"/>
<keyword evidence="2" id="KW-1185">Reference proteome</keyword>
<evidence type="ECO:0000313" key="1">
    <source>
        <dbReference type="EMBL" id="MCC2188361.1"/>
    </source>
</evidence>
<dbReference type="RefSeq" id="WP_227613972.1">
    <property type="nucleotide sequence ID" value="NZ_JAJEPR010000001.1"/>
</dbReference>
<dbReference type="Gene3D" id="1.50.10.10">
    <property type="match status" value="1"/>
</dbReference>
<comment type="caution">
    <text evidence="1">The sequence shown here is derived from an EMBL/GenBank/DDBJ whole genome shotgun (WGS) entry which is preliminary data.</text>
</comment>
<evidence type="ECO:0000313" key="2">
    <source>
        <dbReference type="Proteomes" id="UP001197875"/>
    </source>
</evidence>
<dbReference type="InterPro" id="IPR012341">
    <property type="entry name" value="6hp_glycosidase-like_sf"/>
</dbReference>
<dbReference type="Proteomes" id="UP001197875">
    <property type="component" value="Unassembled WGS sequence"/>
</dbReference>
<dbReference type="EMBL" id="JAJEPR010000001">
    <property type="protein sequence ID" value="MCC2188361.1"/>
    <property type="molecule type" value="Genomic_DNA"/>
</dbReference>
<dbReference type="AlphaFoldDB" id="A0AAE3DPQ9"/>
<dbReference type="GO" id="GO:0005975">
    <property type="term" value="P:carbohydrate metabolic process"/>
    <property type="evidence" value="ECO:0007669"/>
    <property type="project" value="InterPro"/>
</dbReference>
<protein>
    <submittedName>
        <fullName evidence="1">Uncharacterized protein</fullName>
    </submittedName>
</protein>